<keyword evidence="3" id="KW-0862">Zinc</keyword>
<sequence length="404" mass="43928">MDDEEIPDLVEVSVDGNATGTVGDESKRKVPITIITGYLGAGKTTLLNYILTAEHGKKIAAEFGNTTDIEKSLTVNQNHQATTEWIPLANGCICCSVKDSGVAALETLVERQNDFDYILLETTGVADPGNIAPMFWLDEGLGSSIYLDGIVTVVDAKNILKSLDEPAPEELPQSESHDRHDRHDHHMPQLTTAHLQISHADVILLNKTDLVSPIRLSAVEARIASINGLVRIVPTTHSRVTNLSGTILDLKAYSTFPSHSSTSNTETNAMPDFASKGHSHLDPTLSTATFALPPFDPQKLHLLSGWLETLLWDAEELQVGSERKYEIHRTKGLVRCTDGSTRVVQGVREIFEIIEVPKWKIDSAKGAKNLSDDQVTAGEGKIVFIGRNLDLITAWKIGGDGSSA</sequence>
<dbReference type="PANTHER" id="PTHR13748">
    <property type="entry name" value="COBW-RELATED"/>
    <property type="match status" value="1"/>
</dbReference>
<evidence type="ECO:0000256" key="8">
    <source>
        <dbReference type="SAM" id="MobiDB-lite"/>
    </source>
</evidence>
<dbReference type="AlphaFoldDB" id="A0A0D2H7M6"/>
<dbReference type="SUPFAM" id="SSF90002">
    <property type="entry name" value="Hypothetical protein YjiA, C-terminal domain"/>
    <property type="match status" value="1"/>
</dbReference>
<evidence type="ECO:0000256" key="5">
    <source>
        <dbReference type="ARBA" id="ARBA00023186"/>
    </source>
</evidence>
<comment type="similarity">
    <text evidence="6">Belongs to the SIMIBI class G3E GTPase family. ZNG1 subfamily.</text>
</comment>
<dbReference type="HOGENOM" id="CLU_017452_0_1_1"/>
<keyword evidence="12" id="KW-1185">Reference proteome</keyword>
<evidence type="ECO:0000256" key="3">
    <source>
        <dbReference type="ARBA" id="ARBA00022833"/>
    </source>
</evidence>
<gene>
    <name evidence="11" type="ORF">Z519_12486</name>
</gene>
<evidence type="ECO:0000259" key="9">
    <source>
        <dbReference type="Pfam" id="PF02492"/>
    </source>
</evidence>
<dbReference type="GO" id="GO:0005525">
    <property type="term" value="F:GTP binding"/>
    <property type="evidence" value="ECO:0007669"/>
    <property type="project" value="UniProtKB-KW"/>
</dbReference>
<evidence type="ECO:0000256" key="7">
    <source>
        <dbReference type="ARBA" id="ARBA00049117"/>
    </source>
</evidence>
<evidence type="ECO:0000256" key="1">
    <source>
        <dbReference type="ARBA" id="ARBA00022741"/>
    </source>
</evidence>
<dbReference type="GeneID" id="27705414"/>
<evidence type="ECO:0000256" key="4">
    <source>
        <dbReference type="ARBA" id="ARBA00023134"/>
    </source>
</evidence>
<dbReference type="InterPro" id="IPR003495">
    <property type="entry name" value="CobW/HypB/UreG_nucleotide-bd"/>
</dbReference>
<dbReference type="InterPro" id="IPR027417">
    <property type="entry name" value="P-loop_NTPase"/>
</dbReference>
<evidence type="ECO:0000259" key="10">
    <source>
        <dbReference type="Pfam" id="PF07683"/>
    </source>
</evidence>
<proteinExistence type="inferred from homology"/>
<dbReference type="Gene3D" id="3.30.1220.10">
    <property type="entry name" value="CobW-like, C-terminal domain"/>
    <property type="match status" value="1"/>
</dbReference>
<evidence type="ECO:0008006" key="13">
    <source>
        <dbReference type="Google" id="ProtNLM"/>
    </source>
</evidence>
<dbReference type="SUPFAM" id="SSF52540">
    <property type="entry name" value="P-loop containing nucleoside triphosphate hydrolases"/>
    <property type="match status" value="1"/>
</dbReference>
<dbReference type="RefSeq" id="XP_016613534.1">
    <property type="nucleotide sequence ID" value="XM_016770192.1"/>
</dbReference>
<keyword evidence="5" id="KW-0143">Chaperone</keyword>
<feature type="domain" description="CobW/HypB/UreG nucleotide-binding" evidence="9">
    <location>
        <begin position="31"/>
        <end position="233"/>
    </location>
</feature>
<keyword evidence="4" id="KW-0342">GTP-binding</keyword>
<protein>
    <recommendedName>
        <fullName evidence="13">CobW/HypB/UreG nucleotide-binding domain-containing protein</fullName>
    </recommendedName>
</protein>
<dbReference type="InterPro" id="IPR036627">
    <property type="entry name" value="CobW-likC_sf"/>
</dbReference>
<dbReference type="VEuPathDB" id="FungiDB:Z519_12486"/>
<dbReference type="CDD" id="cd03112">
    <property type="entry name" value="CobW-like"/>
    <property type="match status" value="1"/>
</dbReference>
<reference evidence="11" key="1">
    <citation type="submission" date="2015-01" db="EMBL/GenBank/DDBJ databases">
        <title>The Genome Sequence of Cladophialophora bantiana CBS 173.52.</title>
        <authorList>
            <consortium name="The Broad Institute Genomics Platform"/>
            <person name="Cuomo C."/>
            <person name="de Hoog S."/>
            <person name="Gorbushina A."/>
            <person name="Stielow B."/>
            <person name="Teixiera M."/>
            <person name="Abouelleil A."/>
            <person name="Chapman S.B."/>
            <person name="Priest M."/>
            <person name="Young S.K."/>
            <person name="Wortman J."/>
            <person name="Nusbaum C."/>
            <person name="Birren B."/>
        </authorList>
    </citation>
    <scope>NUCLEOTIDE SEQUENCE [LARGE SCALE GENOMIC DNA]</scope>
    <source>
        <strain evidence="11">CBS 173.52</strain>
    </source>
</reference>
<evidence type="ECO:0000313" key="12">
    <source>
        <dbReference type="Proteomes" id="UP000053789"/>
    </source>
</evidence>
<dbReference type="InterPro" id="IPR051316">
    <property type="entry name" value="Zinc-reg_GTPase_activator"/>
</dbReference>
<dbReference type="GO" id="GO:0016787">
    <property type="term" value="F:hydrolase activity"/>
    <property type="evidence" value="ECO:0007669"/>
    <property type="project" value="UniProtKB-KW"/>
</dbReference>
<feature type="region of interest" description="Disordered" evidence="8">
    <location>
        <begin position="164"/>
        <end position="185"/>
    </location>
</feature>
<keyword evidence="1" id="KW-0547">Nucleotide-binding</keyword>
<dbReference type="InterPro" id="IPR011629">
    <property type="entry name" value="CobW-like_C"/>
</dbReference>
<evidence type="ECO:0000256" key="2">
    <source>
        <dbReference type="ARBA" id="ARBA00022801"/>
    </source>
</evidence>
<accession>A0A0D2H7M6</accession>
<organism evidence="11 12">
    <name type="scientific">Cladophialophora bantiana (strain ATCC 10958 / CBS 173.52 / CDC B-1940 / NIH 8579)</name>
    <name type="common">Xylohypha bantiana</name>
    <dbReference type="NCBI Taxonomy" id="1442370"/>
    <lineage>
        <taxon>Eukaryota</taxon>
        <taxon>Fungi</taxon>
        <taxon>Dikarya</taxon>
        <taxon>Ascomycota</taxon>
        <taxon>Pezizomycotina</taxon>
        <taxon>Eurotiomycetes</taxon>
        <taxon>Chaetothyriomycetidae</taxon>
        <taxon>Chaetothyriales</taxon>
        <taxon>Herpotrichiellaceae</taxon>
        <taxon>Cladophialophora</taxon>
    </lineage>
</organism>
<evidence type="ECO:0000256" key="6">
    <source>
        <dbReference type="ARBA" id="ARBA00034320"/>
    </source>
</evidence>
<dbReference type="Proteomes" id="UP000053789">
    <property type="component" value="Unassembled WGS sequence"/>
</dbReference>
<evidence type="ECO:0000313" key="11">
    <source>
        <dbReference type="EMBL" id="KIW86865.1"/>
    </source>
</evidence>
<comment type="catalytic activity">
    <reaction evidence="7">
        <text>GTP + H2O = GDP + phosphate + H(+)</text>
        <dbReference type="Rhea" id="RHEA:19669"/>
        <dbReference type="ChEBI" id="CHEBI:15377"/>
        <dbReference type="ChEBI" id="CHEBI:15378"/>
        <dbReference type="ChEBI" id="CHEBI:37565"/>
        <dbReference type="ChEBI" id="CHEBI:43474"/>
        <dbReference type="ChEBI" id="CHEBI:58189"/>
    </reaction>
    <physiologicalReaction direction="left-to-right" evidence="7">
        <dbReference type="Rhea" id="RHEA:19670"/>
    </physiologicalReaction>
</comment>
<name>A0A0D2H7M6_CLAB1</name>
<feature type="compositionally biased region" description="Basic and acidic residues" evidence="8">
    <location>
        <begin position="175"/>
        <end position="185"/>
    </location>
</feature>
<dbReference type="GO" id="GO:0005737">
    <property type="term" value="C:cytoplasm"/>
    <property type="evidence" value="ECO:0007669"/>
    <property type="project" value="TreeGrafter"/>
</dbReference>
<dbReference type="Gene3D" id="3.40.50.300">
    <property type="entry name" value="P-loop containing nucleotide triphosphate hydrolases"/>
    <property type="match status" value="1"/>
</dbReference>
<dbReference type="EMBL" id="KN847009">
    <property type="protein sequence ID" value="KIW86865.1"/>
    <property type="molecule type" value="Genomic_DNA"/>
</dbReference>
<feature type="domain" description="CobW C-terminal" evidence="10">
    <location>
        <begin position="321"/>
        <end position="390"/>
    </location>
</feature>
<dbReference type="Pfam" id="PF07683">
    <property type="entry name" value="CobW_C"/>
    <property type="match status" value="1"/>
</dbReference>
<dbReference type="OrthoDB" id="258627at2759"/>
<dbReference type="PANTHER" id="PTHR13748:SF31">
    <property type="entry name" value="ZINC-REGULATED GTPASE METALLOPROTEIN ACTIVATOR 1A-RELATED"/>
    <property type="match status" value="1"/>
</dbReference>
<dbReference type="Pfam" id="PF02492">
    <property type="entry name" value="cobW"/>
    <property type="match status" value="1"/>
</dbReference>
<keyword evidence="2" id="KW-0378">Hydrolase</keyword>